<dbReference type="Proteomes" id="UP000694865">
    <property type="component" value="Unplaced"/>
</dbReference>
<feature type="compositionally biased region" description="Basic and acidic residues" evidence="1">
    <location>
        <begin position="89"/>
        <end position="104"/>
    </location>
</feature>
<protein>
    <submittedName>
        <fullName evidence="3">Serine/threonine-protein kinase 32B-like</fullName>
    </submittedName>
</protein>
<reference evidence="3" key="1">
    <citation type="submission" date="2025-08" db="UniProtKB">
        <authorList>
            <consortium name="RefSeq"/>
        </authorList>
    </citation>
    <scope>IDENTIFICATION</scope>
    <source>
        <tissue evidence="3">Testes</tissue>
    </source>
</reference>
<dbReference type="GeneID" id="102801750"/>
<feature type="compositionally biased region" description="Polar residues" evidence="1">
    <location>
        <begin position="122"/>
        <end position="145"/>
    </location>
</feature>
<sequence>MSCMDFDAIYRMEVTPTFVPAKDHLNCDPTFELEEMIIEAKPLHKKKKRLAKQGSKTGKDVKDINDPMQICLENINAEFKVYNRDRLKQEKDKIEKDPEVKEEQVENNTNSPIKVQRIEGESVNTLTNNENGEHTQNTKPASPEK</sequence>
<evidence type="ECO:0000313" key="2">
    <source>
        <dbReference type="Proteomes" id="UP000694865"/>
    </source>
</evidence>
<proteinExistence type="predicted"/>
<feature type="region of interest" description="Disordered" evidence="1">
    <location>
        <begin position="89"/>
        <end position="145"/>
    </location>
</feature>
<feature type="region of interest" description="Disordered" evidence="1">
    <location>
        <begin position="44"/>
        <end position="63"/>
    </location>
</feature>
<accession>A0ABM0M7B1</accession>
<organism evidence="2 3">
    <name type="scientific">Saccoglossus kowalevskii</name>
    <name type="common">Acorn worm</name>
    <dbReference type="NCBI Taxonomy" id="10224"/>
    <lineage>
        <taxon>Eukaryota</taxon>
        <taxon>Metazoa</taxon>
        <taxon>Hemichordata</taxon>
        <taxon>Enteropneusta</taxon>
        <taxon>Harrimaniidae</taxon>
        <taxon>Saccoglossus</taxon>
    </lineage>
</organism>
<dbReference type="RefSeq" id="XP_006815902.1">
    <property type="nucleotide sequence ID" value="XM_006815839.1"/>
</dbReference>
<evidence type="ECO:0000313" key="3">
    <source>
        <dbReference type="RefSeq" id="XP_006815902.1"/>
    </source>
</evidence>
<evidence type="ECO:0000256" key="1">
    <source>
        <dbReference type="SAM" id="MobiDB-lite"/>
    </source>
</evidence>
<name>A0ABM0M7B1_SACKO</name>
<keyword evidence="2" id="KW-1185">Reference proteome</keyword>
<gene>
    <name evidence="3" type="primary">LOC102801750</name>
</gene>